<evidence type="ECO:0000256" key="7">
    <source>
        <dbReference type="ARBA" id="ARBA00023136"/>
    </source>
</evidence>
<dbReference type="Pfam" id="PF00999">
    <property type="entry name" value="Na_H_Exchanger"/>
    <property type="match status" value="1"/>
</dbReference>
<dbReference type="eggNOG" id="COG0490">
    <property type="taxonomic scope" value="Bacteria"/>
</dbReference>
<evidence type="ECO:0000256" key="6">
    <source>
        <dbReference type="ARBA" id="ARBA00022989"/>
    </source>
</evidence>
<protein>
    <submittedName>
        <fullName evidence="11">Kef-type K+ transport system, predicted NAD-binding component</fullName>
    </submittedName>
</protein>
<dbReference type="SUPFAM" id="SSF51735">
    <property type="entry name" value="NAD(P)-binding Rossmann-fold domains"/>
    <property type="match status" value="1"/>
</dbReference>
<dbReference type="GO" id="GO:0016020">
    <property type="term" value="C:membrane"/>
    <property type="evidence" value="ECO:0007669"/>
    <property type="project" value="UniProtKB-SubCell"/>
</dbReference>
<dbReference type="Pfam" id="PF02254">
    <property type="entry name" value="TrkA_N"/>
    <property type="match status" value="1"/>
</dbReference>
<reference evidence="11 12" key="2">
    <citation type="submission" date="2012-02" db="EMBL/GenBank/DDBJ databases">
        <title>Improved High-Quality Draft sequence of Desulfobacter postgatei 2ac9.</title>
        <authorList>
            <consortium name="US DOE Joint Genome Institute"/>
            <person name="Lucas S."/>
            <person name="Han J."/>
            <person name="Lapidus A."/>
            <person name="Cheng J.-F."/>
            <person name="Goodwin L."/>
            <person name="Pitluck S."/>
            <person name="Peters L."/>
            <person name="Ovchinnikova G."/>
            <person name="Held B."/>
            <person name="Detter J.C."/>
            <person name="Han C."/>
            <person name="Tapia R."/>
            <person name="Land M."/>
            <person name="Hauser L."/>
            <person name="Kyrpides N."/>
            <person name="Ivanova N."/>
            <person name="Pagani I."/>
            <person name="Orellana R."/>
            <person name="Lovley D."/>
            <person name="Woyke T."/>
        </authorList>
    </citation>
    <scope>NUCLEOTIDE SEQUENCE [LARGE SCALE GENOMIC DNA]</scope>
    <source>
        <strain evidence="11 12">2ac9</strain>
    </source>
</reference>
<dbReference type="InterPro" id="IPR006153">
    <property type="entry name" value="Cation/H_exchanger_TM"/>
</dbReference>
<dbReference type="Gene3D" id="1.20.1530.20">
    <property type="match status" value="1"/>
</dbReference>
<gene>
    <name evidence="11" type="ORF">DespoDRAFT_01289</name>
</gene>
<feature type="transmembrane region" description="Helical" evidence="8">
    <location>
        <begin position="29"/>
        <end position="48"/>
    </location>
</feature>
<evidence type="ECO:0000313" key="12">
    <source>
        <dbReference type="Proteomes" id="UP000005778"/>
    </source>
</evidence>
<dbReference type="EMBL" id="CM001488">
    <property type="protein sequence ID" value="EIM63248.1"/>
    <property type="molecule type" value="Genomic_DNA"/>
</dbReference>
<dbReference type="eggNOG" id="COG4651">
    <property type="taxonomic scope" value="Bacteria"/>
</dbReference>
<dbReference type="PANTHER" id="PTHR42751">
    <property type="entry name" value="SODIUM/HYDROGEN EXCHANGER FAMILY/TRKA DOMAIN PROTEIN"/>
    <property type="match status" value="1"/>
</dbReference>
<feature type="transmembrane region" description="Helical" evidence="8">
    <location>
        <begin position="215"/>
        <end position="248"/>
    </location>
</feature>
<comment type="subcellular location">
    <subcellularLocation>
        <location evidence="1">Membrane</location>
        <topology evidence="1">Multi-pass membrane protein</topology>
    </subcellularLocation>
</comment>
<dbReference type="GO" id="GO:1902600">
    <property type="term" value="P:proton transmembrane transport"/>
    <property type="evidence" value="ECO:0007669"/>
    <property type="project" value="InterPro"/>
</dbReference>
<reference evidence="11 12" key="1">
    <citation type="submission" date="2011-09" db="EMBL/GenBank/DDBJ databases">
        <authorList>
            <consortium name="US DOE Joint Genome Institute (JGI-PGF)"/>
            <person name="Lucas S."/>
            <person name="Han J."/>
            <person name="Lapidus A."/>
            <person name="Cheng J.-F."/>
            <person name="Goodwin L."/>
            <person name="Pitluck S."/>
            <person name="Peters L."/>
            <person name="Land M.L."/>
            <person name="Hauser L."/>
            <person name="Orellana R."/>
            <person name="Lovley D."/>
            <person name="Woyke T.J."/>
        </authorList>
    </citation>
    <scope>NUCLEOTIDE SEQUENCE [LARGE SCALE GENOMIC DNA]</scope>
    <source>
        <strain evidence="11 12">2ac9</strain>
    </source>
</reference>
<dbReference type="RefSeq" id="WP_004072309.1">
    <property type="nucleotide sequence ID" value="NZ_CM001488.1"/>
</dbReference>
<feature type="transmembrane region" description="Helical" evidence="8">
    <location>
        <begin position="268"/>
        <end position="286"/>
    </location>
</feature>
<evidence type="ECO:0000313" key="11">
    <source>
        <dbReference type="EMBL" id="EIM63248.1"/>
    </source>
</evidence>
<dbReference type="InterPro" id="IPR003148">
    <property type="entry name" value="RCK_N"/>
</dbReference>
<keyword evidence="3" id="KW-0813">Transport</keyword>
<dbReference type="PROSITE" id="PS51202">
    <property type="entry name" value="RCK_C"/>
    <property type="match status" value="1"/>
</dbReference>
<dbReference type="SUPFAM" id="SSF116726">
    <property type="entry name" value="TrkA C-terminal domain-like"/>
    <property type="match status" value="1"/>
</dbReference>
<proteinExistence type="inferred from homology"/>
<dbReference type="InterPro" id="IPR038770">
    <property type="entry name" value="Na+/solute_symporter_sf"/>
</dbReference>
<keyword evidence="4" id="KW-0633">Potassium transport</keyword>
<dbReference type="Gene3D" id="3.40.50.720">
    <property type="entry name" value="NAD(P)-binding Rossmann-like Domain"/>
    <property type="match status" value="1"/>
</dbReference>
<dbReference type="GO" id="GO:0015297">
    <property type="term" value="F:antiporter activity"/>
    <property type="evidence" value="ECO:0007669"/>
    <property type="project" value="InterPro"/>
</dbReference>
<feature type="transmembrane region" description="Helical" evidence="8">
    <location>
        <begin position="146"/>
        <end position="165"/>
    </location>
</feature>
<dbReference type="GO" id="GO:0008324">
    <property type="term" value="F:monoatomic cation transmembrane transporter activity"/>
    <property type="evidence" value="ECO:0007669"/>
    <property type="project" value="InterPro"/>
</dbReference>
<dbReference type="OrthoDB" id="9781411at2"/>
<dbReference type="Gene3D" id="3.30.70.1450">
    <property type="entry name" value="Regulator of K+ conductance, C-terminal domain"/>
    <property type="match status" value="1"/>
</dbReference>
<sequence>MGIATDIILLVVAAFFCGLIMQRMGQPLILGYILAGVVLGPHTGGLTVSGLHEIELLAEIGIALLLFALGLEFSLKDLKPVKKIALIGTPIQIFLTIGLGFGIGTLLGLPWKPSLWLGALISLSSTMVLLKTLMNQGWLGTLSSKVMIGMLIAQDLAVIPMMIILPQLNDPTVGLPVLGFAAIKAGGFLTGMIFLGTRLLPKMMSYIARLGSRELFLLSITAIGLGVGYLTYLSGLSFAFGAFVAGMVLSESDYGHQALSDIISLRDLFGLLFFSSVGMLFDPLFLFNHAKEIIWIVLAVCIGKGLIFAFISRIFNYHSVIPLAVGMGLFQIGEFSFVLARLGVSTGSIDNHLYSLVLTATILSMVLTPLVSGQTARVYAFKKRRLGQEKLETSNIPDPGYKKHAIIVGGGRVGYQIACALNRVALPFIVVEIDHRRFEKIKEAGMAVVYGDAGHEGVLDAAGVTTASLLILTIPDILTGRSIIITAKQLNHQIAVVARTPNPDCFNEMKALGVSGVAIPEFEGSIEITRQALLHLQVQPTEIQSITDTIRQELYADVLNTDDRYHTLSQLRGAEHQFDLQWIRLPSESCLANRSIAQSQIRKTTGVSVVGVVRNGRLNPNPDPNFILRPEDLIAIIGNEIHREGFLLKTAFQNGPDLGLRVQRSWQ</sequence>
<dbReference type="AlphaFoldDB" id="I5B185"/>
<dbReference type="Pfam" id="PF02080">
    <property type="entry name" value="TrkA_C"/>
    <property type="match status" value="1"/>
</dbReference>
<feature type="transmembrane region" description="Helical" evidence="8">
    <location>
        <begin position="6"/>
        <end position="22"/>
    </location>
</feature>
<feature type="transmembrane region" description="Helical" evidence="8">
    <location>
        <begin position="321"/>
        <end position="340"/>
    </location>
</feature>
<accession>I5B185</accession>
<evidence type="ECO:0000256" key="1">
    <source>
        <dbReference type="ARBA" id="ARBA00004141"/>
    </source>
</evidence>
<dbReference type="PANTHER" id="PTHR42751:SF3">
    <property type="entry name" value="SODIUM_GLUTAMATE SYMPORTER"/>
    <property type="match status" value="1"/>
</dbReference>
<feature type="transmembrane region" description="Helical" evidence="8">
    <location>
        <begin position="352"/>
        <end position="371"/>
    </location>
</feature>
<feature type="transmembrane region" description="Helical" evidence="8">
    <location>
        <begin position="85"/>
        <end position="109"/>
    </location>
</feature>
<dbReference type="Proteomes" id="UP000005778">
    <property type="component" value="Chromosome"/>
</dbReference>
<evidence type="ECO:0000256" key="4">
    <source>
        <dbReference type="ARBA" id="ARBA00022538"/>
    </source>
</evidence>
<dbReference type="InterPro" id="IPR036721">
    <property type="entry name" value="RCK_C_sf"/>
</dbReference>
<evidence type="ECO:0000259" key="10">
    <source>
        <dbReference type="PROSITE" id="PS51202"/>
    </source>
</evidence>
<keyword evidence="5 8" id="KW-0812">Transmembrane</keyword>
<keyword evidence="7 8" id="KW-0472">Membrane</keyword>
<dbReference type="PROSITE" id="PS51201">
    <property type="entry name" value="RCK_N"/>
    <property type="match status" value="1"/>
</dbReference>
<evidence type="ECO:0000256" key="5">
    <source>
        <dbReference type="ARBA" id="ARBA00022692"/>
    </source>
</evidence>
<evidence type="ECO:0000256" key="2">
    <source>
        <dbReference type="ARBA" id="ARBA00005551"/>
    </source>
</evidence>
<dbReference type="eggNOG" id="COG1226">
    <property type="taxonomic scope" value="Bacteria"/>
</dbReference>
<keyword evidence="6 8" id="KW-1133">Transmembrane helix</keyword>
<feature type="transmembrane region" description="Helical" evidence="8">
    <location>
        <begin position="177"/>
        <end position="195"/>
    </location>
</feature>
<dbReference type="GO" id="GO:0006813">
    <property type="term" value="P:potassium ion transport"/>
    <property type="evidence" value="ECO:0007669"/>
    <property type="project" value="UniProtKB-KW"/>
</dbReference>
<feature type="transmembrane region" description="Helical" evidence="8">
    <location>
        <begin position="54"/>
        <end position="73"/>
    </location>
</feature>
<evidence type="ECO:0000256" key="8">
    <source>
        <dbReference type="SAM" id="Phobius"/>
    </source>
</evidence>
<dbReference type="STRING" id="879212.DespoDRAFT_01289"/>
<dbReference type="HOGENOM" id="CLU_005126_9_0_7"/>
<feature type="domain" description="RCK N-terminal" evidence="9">
    <location>
        <begin position="402"/>
        <end position="520"/>
    </location>
</feature>
<feature type="transmembrane region" description="Helical" evidence="8">
    <location>
        <begin position="293"/>
        <end position="315"/>
    </location>
</feature>
<keyword evidence="4" id="KW-0630">Potassium</keyword>
<organism evidence="11 12">
    <name type="scientific">Desulfobacter postgatei 2ac9</name>
    <dbReference type="NCBI Taxonomy" id="879212"/>
    <lineage>
        <taxon>Bacteria</taxon>
        <taxon>Pseudomonadati</taxon>
        <taxon>Thermodesulfobacteriota</taxon>
        <taxon>Desulfobacteria</taxon>
        <taxon>Desulfobacterales</taxon>
        <taxon>Desulfobacteraceae</taxon>
        <taxon>Desulfobacter</taxon>
    </lineage>
</organism>
<feature type="transmembrane region" description="Helical" evidence="8">
    <location>
        <begin position="115"/>
        <end position="134"/>
    </location>
</feature>
<dbReference type="InterPro" id="IPR006037">
    <property type="entry name" value="RCK_C"/>
</dbReference>
<name>I5B185_9BACT</name>
<keyword evidence="4" id="KW-0406">Ion transport</keyword>
<dbReference type="InterPro" id="IPR036291">
    <property type="entry name" value="NAD(P)-bd_dom_sf"/>
</dbReference>
<evidence type="ECO:0000256" key="3">
    <source>
        <dbReference type="ARBA" id="ARBA00022448"/>
    </source>
</evidence>
<evidence type="ECO:0000259" key="9">
    <source>
        <dbReference type="PROSITE" id="PS51201"/>
    </source>
</evidence>
<keyword evidence="12" id="KW-1185">Reference proteome</keyword>
<comment type="similarity">
    <text evidence="2">Belongs to the monovalent cation:proton antiporter 2 (CPA2) transporter (TC 2.A.37) family.</text>
</comment>
<feature type="domain" description="RCK C-terminal" evidence="10">
    <location>
        <begin position="568"/>
        <end position="652"/>
    </location>
</feature>